<comment type="caution">
    <text evidence="1">The sequence shown here is derived from an EMBL/GenBank/DDBJ whole genome shotgun (WGS) entry which is preliminary data.</text>
</comment>
<reference evidence="1 2" key="1">
    <citation type="submission" date="2018-01" db="EMBL/GenBank/DDBJ databases">
        <title>Draft genome of the strawberry crown rot pathogen Phytophthora cactorum.</title>
        <authorList>
            <person name="Armitage A.D."/>
            <person name="Lysoe E."/>
            <person name="Nellist C.F."/>
            <person name="Harrison R.J."/>
            <person name="Brurberg M.B."/>
        </authorList>
    </citation>
    <scope>NUCLEOTIDE SEQUENCE [LARGE SCALE GENOMIC DNA]</scope>
    <source>
        <strain evidence="1 2">10300</strain>
    </source>
</reference>
<dbReference type="EMBL" id="MJFZ01000120">
    <property type="protein sequence ID" value="RAW37138.1"/>
    <property type="molecule type" value="Genomic_DNA"/>
</dbReference>
<evidence type="ECO:0000313" key="1">
    <source>
        <dbReference type="EMBL" id="RAW37138.1"/>
    </source>
</evidence>
<gene>
    <name evidence="1" type="ORF">PC110_g6599</name>
</gene>
<evidence type="ECO:0000313" key="2">
    <source>
        <dbReference type="Proteomes" id="UP000251314"/>
    </source>
</evidence>
<dbReference type="AlphaFoldDB" id="A0A329SN70"/>
<keyword evidence="2" id="KW-1185">Reference proteome</keyword>
<dbReference type="STRING" id="29920.A0A329SN70"/>
<name>A0A329SN70_9STRA</name>
<proteinExistence type="predicted"/>
<sequence length="162" mass="18319">MPHSFRRRGSEHASGCDEMTARWTFDRGSWNMSTTNKGFSYIFNTSKEDHKTAKVLSGYKPKAAVVLQNLSSFYAQTRDAIDRAQGVLFATCYKVKTDSLNVNKKEMDVLTARVFRYFLLLKGLNRANPAVKRVEAAVAHSECSLAEHLVWSSHLATLHNFL</sequence>
<accession>A0A329SN70</accession>
<dbReference type="Proteomes" id="UP000251314">
    <property type="component" value="Unassembled WGS sequence"/>
</dbReference>
<dbReference type="VEuPathDB" id="FungiDB:PC110_g6599"/>
<protein>
    <submittedName>
        <fullName evidence="1">Uncharacterized protein</fullName>
    </submittedName>
</protein>
<dbReference type="OrthoDB" id="115326at2759"/>
<organism evidence="1 2">
    <name type="scientific">Phytophthora cactorum</name>
    <dbReference type="NCBI Taxonomy" id="29920"/>
    <lineage>
        <taxon>Eukaryota</taxon>
        <taxon>Sar</taxon>
        <taxon>Stramenopiles</taxon>
        <taxon>Oomycota</taxon>
        <taxon>Peronosporomycetes</taxon>
        <taxon>Peronosporales</taxon>
        <taxon>Peronosporaceae</taxon>
        <taxon>Phytophthora</taxon>
    </lineage>
</organism>